<dbReference type="Pfam" id="PF09956">
    <property type="entry name" value="Phage_cement_2"/>
    <property type="match status" value="1"/>
</dbReference>
<dbReference type="RefSeq" id="WP_175605009.1">
    <property type="nucleotide sequence ID" value="NZ_JABWGO010000012.1"/>
</dbReference>
<evidence type="ECO:0000313" key="2">
    <source>
        <dbReference type="Proteomes" id="UP000546126"/>
    </source>
</evidence>
<evidence type="ECO:0000313" key="1">
    <source>
        <dbReference type="EMBL" id="NUW45550.1"/>
    </source>
</evidence>
<dbReference type="InterPro" id="IPR011231">
    <property type="entry name" value="Phage_VT1-Sakai_H0018"/>
</dbReference>
<proteinExistence type="predicted"/>
<gene>
    <name evidence="1" type="ORF">HT134_36360</name>
</gene>
<dbReference type="EMBL" id="JABWGO010000012">
    <property type="protein sequence ID" value="NUW45550.1"/>
    <property type="molecule type" value="Genomic_DNA"/>
</dbReference>
<comment type="caution">
    <text evidence="1">The sequence shown here is derived from an EMBL/GenBank/DDBJ whole genome shotgun (WGS) entry which is preliminary data.</text>
</comment>
<name>A0A7Y6IWC8_9ACTN</name>
<keyword evidence="2" id="KW-1185">Reference proteome</keyword>
<reference evidence="1 2" key="1">
    <citation type="submission" date="2020-06" db="EMBL/GenBank/DDBJ databases">
        <authorList>
            <person name="Chanama M."/>
        </authorList>
    </citation>
    <scope>NUCLEOTIDE SEQUENCE [LARGE SCALE GENOMIC DNA]</scope>
    <source>
        <strain evidence="1 2">TBRC6557</strain>
    </source>
</reference>
<sequence length="126" mass="11853">MADYTPVYTGGAAPFSMTASAAITGGQVVFASGVGTVAPTAGANGAYVGVAAHDAASGTRVTVWPIPGVIHESTTPAGVTAGAALTSSTAGGVDSGTLATVAAAGTLIGTALSTAASAAKCRWIGR</sequence>
<dbReference type="AlphaFoldDB" id="A0A7Y6IWC8"/>
<organism evidence="1 2">
    <name type="scientific">Nonomuraea rhodomycinica</name>
    <dbReference type="NCBI Taxonomy" id="1712872"/>
    <lineage>
        <taxon>Bacteria</taxon>
        <taxon>Bacillati</taxon>
        <taxon>Actinomycetota</taxon>
        <taxon>Actinomycetes</taxon>
        <taxon>Streptosporangiales</taxon>
        <taxon>Streptosporangiaceae</taxon>
        <taxon>Nonomuraea</taxon>
    </lineage>
</organism>
<protein>
    <submittedName>
        <fullName evidence="1">DUF2190 family protein</fullName>
    </submittedName>
</protein>
<dbReference type="Proteomes" id="UP000546126">
    <property type="component" value="Unassembled WGS sequence"/>
</dbReference>
<accession>A0A7Y6IWC8</accession>